<evidence type="ECO:0000256" key="6">
    <source>
        <dbReference type="ARBA" id="ARBA00022552"/>
    </source>
</evidence>
<comment type="caution">
    <text evidence="15">The sequence shown here is derived from an EMBL/GenBank/DDBJ whole genome shotgun (WGS) entry which is preliminary data.</text>
</comment>
<dbReference type="InterPro" id="IPR015947">
    <property type="entry name" value="PUA-like_sf"/>
</dbReference>
<dbReference type="GO" id="GO:0070475">
    <property type="term" value="P:rRNA base methylation"/>
    <property type="evidence" value="ECO:0007669"/>
    <property type="project" value="TreeGrafter"/>
</dbReference>
<dbReference type="Gene3D" id="2.40.240.20">
    <property type="entry name" value="Hypothetical PUA domain-like, domain 1"/>
    <property type="match status" value="1"/>
</dbReference>
<dbReference type="NCBIfam" id="TIGR00046">
    <property type="entry name" value="RsmE family RNA methyltransferase"/>
    <property type="match status" value="1"/>
</dbReference>
<dbReference type="InterPro" id="IPR046887">
    <property type="entry name" value="RsmE_PUA-like"/>
</dbReference>
<evidence type="ECO:0000256" key="9">
    <source>
        <dbReference type="ARBA" id="ARBA00022691"/>
    </source>
</evidence>
<dbReference type="PANTHER" id="PTHR30027">
    <property type="entry name" value="RIBOSOMAL RNA SMALL SUBUNIT METHYLTRANSFERASE E"/>
    <property type="match status" value="1"/>
</dbReference>
<dbReference type="PIRSF" id="PIRSF015601">
    <property type="entry name" value="MTase_slr0722"/>
    <property type="match status" value="1"/>
</dbReference>
<dbReference type="EC" id="2.1.1.193" evidence="3 12"/>
<evidence type="ECO:0000256" key="10">
    <source>
        <dbReference type="ARBA" id="ARBA00025699"/>
    </source>
</evidence>
<gene>
    <name evidence="15" type="ORF">MB2181_02115</name>
</gene>
<evidence type="ECO:0000259" key="13">
    <source>
        <dbReference type="Pfam" id="PF04452"/>
    </source>
</evidence>
<evidence type="ECO:0000256" key="1">
    <source>
        <dbReference type="ARBA" id="ARBA00004496"/>
    </source>
</evidence>
<dbReference type="PANTHER" id="PTHR30027:SF3">
    <property type="entry name" value="16S RRNA (URACIL(1498)-N(3))-METHYLTRANSFERASE"/>
    <property type="match status" value="1"/>
</dbReference>
<comment type="similarity">
    <text evidence="2 12">Belongs to the RNA methyltransferase RsmE family.</text>
</comment>
<evidence type="ECO:0000256" key="11">
    <source>
        <dbReference type="ARBA" id="ARBA00047944"/>
    </source>
</evidence>
<evidence type="ECO:0000313" key="16">
    <source>
        <dbReference type="Proteomes" id="UP000054262"/>
    </source>
</evidence>
<comment type="catalytic activity">
    <reaction evidence="11 12">
        <text>uridine(1498) in 16S rRNA + S-adenosyl-L-methionine = N(3)-methyluridine(1498) in 16S rRNA + S-adenosyl-L-homocysteine + H(+)</text>
        <dbReference type="Rhea" id="RHEA:42920"/>
        <dbReference type="Rhea" id="RHEA-COMP:10283"/>
        <dbReference type="Rhea" id="RHEA-COMP:10284"/>
        <dbReference type="ChEBI" id="CHEBI:15378"/>
        <dbReference type="ChEBI" id="CHEBI:57856"/>
        <dbReference type="ChEBI" id="CHEBI:59789"/>
        <dbReference type="ChEBI" id="CHEBI:65315"/>
        <dbReference type="ChEBI" id="CHEBI:74502"/>
        <dbReference type="EC" id="2.1.1.193"/>
    </reaction>
</comment>
<dbReference type="Pfam" id="PF04452">
    <property type="entry name" value="Methyltrans_RNA"/>
    <property type="match status" value="1"/>
</dbReference>
<dbReference type="Pfam" id="PF20260">
    <property type="entry name" value="PUA_4"/>
    <property type="match status" value="1"/>
</dbReference>
<evidence type="ECO:0000313" key="15">
    <source>
        <dbReference type="EMBL" id="EAV46830.1"/>
    </source>
</evidence>
<evidence type="ECO:0000256" key="2">
    <source>
        <dbReference type="ARBA" id="ARBA00005528"/>
    </source>
</evidence>
<reference evidence="15 16" key="1">
    <citation type="submission" date="2006-11" db="EMBL/GenBank/DDBJ databases">
        <authorList>
            <person name="Giovannoni S."/>
            <person name="Vergin K."/>
            <person name="Ferriera S."/>
            <person name="Johnson J."/>
            <person name="Kravitz S."/>
            <person name="Beeson K."/>
            <person name="Sutton G."/>
            <person name="Rogers Y.-H."/>
            <person name="Friedman R."/>
            <person name="Frazier M."/>
            <person name="Venter J.C."/>
        </authorList>
    </citation>
    <scope>NUCLEOTIDE SEQUENCE [LARGE SCALE GENOMIC DNA]</scope>
    <source>
        <strain evidence="15 16">HTCC2181</strain>
    </source>
</reference>
<feature type="domain" description="Ribosomal RNA small subunit methyltransferase E methyltransferase" evidence="13">
    <location>
        <begin position="74"/>
        <end position="239"/>
    </location>
</feature>
<organism evidence="15 16">
    <name type="scientific">Methylophilales bacterium HTCC2181</name>
    <dbReference type="NCBI Taxonomy" id="383631"/>
    <lineage>
        <taxon>Bacteria</taxon>
        <taxon>Pseudomonadati</taxon>
        <taxon>Pseudomonadota</taxon>
        <taxon>Betaproteobacteria</taxon>
        <taxon>Nitrosomonadales</taxon>
        <taxon>OM43 clade</taxon>
    </lineage>
</organism>
<dbReference type="InterPro" id="IPR029026">
    <property type="entry name" value="tRNA_m1G_MTases_N"/>
</dbReference>
<keyword evidence="5 12" id="KW-0963">Cytoplasm</keyword>
<evidence type="ECO:0000256" key="12">
    <source>
        <dbReference type="PIRNR" id="PIRNR015601"/>
    </source>
</evidence>
<dbReference type="SUPFAM" id="SSF75217">
    <property type="entry name" value="alpha/beta knot"/>
    <property type="match status" value="1"/>
</dbReference>
<keyword evidence="6 12" id="KW-0698">rRNA processing</keyword>
<dbReference type="OrthoDB" id="9815641at2"/>
<comment type="function">
    <text evidence="10 12">Specifically methylates the N3 position of the uracil ring of uridine 1498 (m3U1498) in 16S rRNA. Acts on the fully assembled 30S ribosomal subunit.</text>
</comment>
<accession>A0P5M0</accession>
<evidence type="ECO:0000256" key="8">
    <source>
        <dbReference type="ARBA" id="ARBA00022679"/>
    </source>
</evidence>
<evidence type="ECO:0000259" key="14">
    <source>
        <dbReference type="Pfam" id="PF20260"/>
    </source>
</evidence>
<comment type="subcellular location">
    <subcellularLocation>
        <location evidence="1 12">Cytoplasm</location>
    </subcellularLocation>
</comment>
<evidence type="ECO:0000256" key="5">
    <source>
        <dbReference type="ARBA" id="ARBA00022490"/>
    </source>
</evidence>
<dbReference type="InterPro" id="IPR029028">
    <property type="entry name" value="Alpha/beta_knot_MTases"/>
</dbReference>
<sequence length="246" mass="27987">MKRFYHPDALELDQIANLSKVAAHHATNVMRLKLSDKIILFNNDVYDFGAEIIRISKNRVEVVIQSKIANRKDSDLKIRLIQSISSTEKMDWIIQKSVELGVHTIVPIFSQRSIIKLNNDRAEKKLSHWKQIIQSACEQCGRSKVPEIFIPKKFDAFWSNETISNKDHLKLILSPLAKNSFRTISTIKPSAIDIMIGPEGGFSEEEVVNAEKNGFIPFEIGPRILRTETAPLAMLALLQYKYGDIV</sequence>
<dbReference type="GO" id="GO:0005737">
    <property type="term" value="C:cytoplasm"/>
    <property type="evidence" value="ECO:0007669"/>
    <property type="project" value="UniProtKB-SubCell"/>
</dbReference>
<dbReference type="NCBIfam" id="NF008692">
    <property type="entry name" value="PRK11713.1-5"/>
    <property type="match status" value="1"/>
</dbReference>
<dbReference type="InterPro" id="IPR046886">
    <property type="entry name" value="RsmE_MTase_dom"/>
</dbReference>
<dbReference type="InterPro" id="IPR006700">
    <property type="entry name" value="RsmE"/>
</dbReference>
<keyword evidence="9 12" id="KW-0949">S-adenosyl-L-methionine</keyword>
<evidence type="ECO:0000256" key="7">
    <source>
        <dbReference type="ARBA" id="ARBA00022603"/>
    </source>
</evidence>
<dbReference type="SUPFAM" id="SSF88697">
    <property type="entry name" value="PUA domain-like"/>
    <property type="match status" value="1"/>
</dbReference>
<keyword evidence="16" id="KW-1185">Reference proteome</keyword>
<dbReference type="EMBL" id="AAUX01000001">
    <property type="protein sequence ID" value="EAV46830.1"/>
    <property type="molecule type" value="Genomic_DNA"/>
</dbReference>
<dbReference type="Gene3D" id="3.40.1280.10">
    <property type="match status" value="1"/>
</dbReference>
<dbReference type="Proteomes" id="UP000054262">
    <property type="component" value="Unassembled WGS sequence"/>
</dbReference>
<name>A0P5M0_9PROT</name>
<dbReference type="CDD" id="cd18084">
    <property type="entry name" value="RsmE-like"/>
    <property type="match status" value="1"/>
</dbReference>
<keyword evidence="8 12" id="KW-0808">Transferase</keyword>
<dbReference type="AlphaFoldDB" id="A0P5M0"/>
<dbReference type="GO" id="GO:0070042">
    <property type="term" value="F:rRNA (uridine-N3-)-methyltransferase activity"/>
    <property type="evidence" value="ECO:0007669"/>
    <property type="project" value="TreeGrafter"/>
</dbReference>
<evidence type="ECO:0000256" key="3">
    <source>
        <dbReference type="ARBA" id="ARBA00012328"/>
    </source>
</evidence>
<keyword evidence="7 12" id="KW-0489">Methyltransferase</keyword>
<feature type="domain" description="Ribosomal RNA small subunit methyltransferase E PUA-like" evidence="14">
    <location>
        <begin position="23"/>
        <end position="64"/>
    </location>
</feature>
<protein>
    <recommendedName>
        <fullName evidence="4 12">Ribosomal RNA small subunit methyltransferase E</fullName>
        <ecNumber evidence="3 12">2.1.1.193</ecNumber>
    </recommendedName>
</protein>
<proteinExistence type="inferred from homology"/>
<evidence type="ECO:0000256" key="4">
    <source>
        <dbReference type="ARBA" id="ARBA00013673"/>
    </source>
</evidence>